<keyword evidence="1" id="KW-0378">Hydrolase</keyword>
<protein>
    <submittedName>
        <fullName evidence="1">Cas4 family exonuclease</fullName>
    </submittedName>
</protein>
<keyword evidence="1" id="KW-0540">Nuclease</keyword>
<organism evidence="1 2">
    <name type="scientific">Streptomyces phage Heather</name>
    <dbReference type="NCBI Taxonomy" id="2562343"/>
    <lineage>
        <taxon>Viruses</taxon>
        <taxon>Duplodnaviria</taxon>
        <taxon>Heunggongvirae</taxon>
        <taxon>Uroviricota</taxon>
        <taxon>Caudoviricetes</taxon>
        <taxon>Colingsworthviridae</taxon>
        <taxon>Sebastisaurusvirus</taxon>
        <taxon>Sebastisaurusvirus heather</taxon>
    </lineage>
</organism>
<sequence length="290" mass="32671">MSKIRTIYRGGSRFYLNTATPDNVYPGVTSVIGMLPKQNFLGPWNARMTAELAVDSIDFVSQMAARDRDGAVEYLRGAARRYTKVRADVGSMAHDLFERMIRGEGGYTERDTFGAFVTPVHPDMAPYRKHFAEFLEAVNPELVRAEDVAWSDTHEYAGSFDVIMYVWLDDNGNPTPDRSGKRHLIMGDWKTSKATYPDVALQMAAYANADFMVDADGHREPMPEFDGAAVLHITDTQWAFKPVVIDAEVFAQFLRLRATFDWDRDLSRRVVLKPVASSKSKLVTGTQRRG</sequence>
<evidence type="ECO:0000313" key="1">
    <source>
        <dbReference type="EMBL" id="QBZ73394.1"/>
    </source>
</evidence>
<keyword evidence="1" id="KW-0269">Exonuclease</keyword>
<reference evidence="2" key="1">
    <citation type="submission" date="2019-03" db="EMBL/GenBank/DDBJ databases">
        <authorList>
            <person name="Goralski S.M."/>
            <person name="Markward M.L."/>
            <person name="Addai K."/>
            <person name="Agarwal S."/>
            <person name="Ahmad I.M."/>
            <person name="Alumyar Y.S."/>
            <person name="An J."/>
            <person name="Antar T.E."/>
            <person name="Antony V."/>
            <person name="Arvin L.E."/>
            <person name="Atanasoff K.E."/>
            <person name="Ati R."/>
            <person name="Batista A."/>
            <person name="Bembuh M.L."/>
            <person name="Bhardvaj T.B."/>
            <person name="Brown C.J."/>
            <person name="Butt S.T."/>
            <person name="Cahn D."/>
            <person name="Canales I.-I."/>
            <person name="Carr K."/>
            <person name="Chen K.Z."/>
            <person name="Chen M."/>
            <person name="Chigurupati S."/>
            <person name="Chou C."/>
            <person name="Chung C.S."/>
            <person name="Cole S.T."/>
            <person name="Colson C.L."/>
            <person name="Dent D.M."/>
            <person name="Djiogo E.M."/>
            <person name="Domrachev B.M."/>
            <person name="Dwivedi J."/>
            <person name="Ehsani C."/>
            <person name="Essien U.A."/>
            <person name="Fakhar A."/>
            <person name="Flood S.H."/>
            <person name="Furletti G."/>
            <person name="Gebreegziabher M."/>
            <person name="Gruver-Williams A."/>
            <person name="Guldan M.L."/>
            <person name="Gurung S."/>
            <person name="Heo K."/>
            <person name="John R.A."/>
            <person name="Kabir L."/>
            <person name="Kaira H."/>
            <person name="Kane M.S."/>
            <person name="Karanja M."/>
            <person name="Karley A.N."/>
            <person name="Kelleher J."/>
            <person name="Khan A.M."/>
            <person name="Khan A."/>
            <person name="Kharel S."/>
            <person name="Kidane M."/>
            <person name="Konanur P."/>
            <person name="Kuo N.K."/>
            <person name="Kyaw G."/>
            <person name="Lahijan N."/>
            <person name="Lamm D.N."/>
            <person name="Lance S.V."/>
            <person name="Le C."/>
            <person name="Lee C.H."/>
            <person name="Leka D."/>
            <person name="Li C."/>
            <person name="Lim S.Y."/>
            <person name="Lo J."/>
            <person name="Ludwig S."/>
            <person name="Mahaney V.M."/>
            <person name="Mangukiya A."/>
            <person name="Mani D."/>
            <person name="Mariano P."/>
            <person name="Mbaekwe U."/>
            <person name="McGowan H."/>
            <person name="McNamara A."/>
            <person name="Mebrahtu S."/>
            <person name="Mohamed A."/>
            <person name="Mohamed M.E."/>
            <person name="Muntaka F."/>
            <person name="Naqvi T."/>
            <person name="Nengel A.M."/>
            <person name="Neupane S."/>
            <person name="Nguyen J."/>
            <person name="Nguyen J."/>
            <person name="Nwoji I.C."/>
            <person name="O'Brien T."/>
            <person name="Okusolubo T.A."/>
            <person name="Paek J."/>
            <person name="Pandithakoralag H."/>
            <person name="Parsa S."/>
            <person name="Perry C."/>
            <person name="Petrie C.R."/>
            <person name="Poteshman G.A."/>
            <person name="Quiros D."/>
            <person name="Rana S."/>
            <person name="Reister J."/>
            <person name="Reyes E."/>
            <person name="Riaz H.S."/>
            <person name="Roach T.L."/>
            <person name="Saikali A."/>
            <person name="Scalsky R."/>
            <person name="Schultz J.A."/>
            <person name="Scott C.F."/>
            <person name="Sekira M.D."/>
            <person name="Shee C.S."/>
            <person name="Shultz P."/>
            <person name="Siarez J.A."/>
            <person name="Simpson A.L."/>
            <person name="Singh S."/>
            <person name="Smith F.R."/>
            <person name="Smith S.A."/>
            <person name="Sobers S."/>
            <person name="Sobowale A.O."/>
            <person name="Somoza K.A."/>
            <person name="Song M."/>
            <person name="Spence R.N."/>
            <person name="Spruill R.A."/>
            <person name="Subedi A."/>
            <person name="Taj A.B."/>
            <person name="Thomas J."/>
            <person name="Todd J.C."/>
            <person name="Tran T."/>
            <person name="Varghese J."/>
            <person name="Vartanian E."/>
            <person name="Vega A."/>
            <person name="Vong A."/>
            <person name="Wachhaus L.E."/>
            <person name="Walter A.J."/>
            <person name="Wessel M.E."/>
            <person name="Azam A.M."/>
            <person name="Blocker D."/>
            <person name="Naeem N.-U.-A."/>
            <person name="Patel R."/>
            <person name="Shakarov P."/>
            <person name="Xie C.L."/>
            <person name="Zolnerowich N."/>
            <person name="Correa-Mendez M."/>
            <person name="Fabian M."/>
            <person name="Fishbein J."/>
            <person name="Harkles L."/>
            <person name="Reger N."/>
            <person name="Saleh S."/>
            <person name="Erill I."/>
            <person name="Caruso S.M."/>
            <person name="Garlena R.A."/>
            <person name="Russell D.A."/>
            <person name="Pope W.H."/>
            <person name="Jacobs-Sera D."/>
            <person name="Hatfull G.F."/>
        </authorList>
    </citation>
    <scope>NUCLEOTIDE SEQUENCE [LARGE SCALE GENOMIC DNA]</scope>
</reference>
<keyword evidence="2" id="KW-1185">Reference proteome</keyword>
<dbReference type="Proteomes" id="UP000297168">
    <property type="component" value="Segment"/>
</dbReference>
<name>A0A4D6E4H0_9CAUD</name>
<dbReference type="GO" id="GO:0004527">
    <property type="term" value="F:exonuclease activity"/>
    <property type="evidence" value="ECO:0007669"/>
    <property type="project" value="UniProtKB-KW"/>
</dbReference>
<dbReference type="EMBL" id="MK686069">
    <property type="protein sequence ID" value="QBZ73394.1"/>
    <property type="molecule type" value="Genomic_DNA"/>
</dbReference>
<evidence type="ECO:0000313" key="2">
    <source>
        <dbReference type="Proteomes" id="UP000297168"/>
    </source>
</evidence>
<proteinExistence type="predicted"/>
<accession>A0A4D6E4H0</accession>
<gene>
    <name evidence="1" type="primary">24</name>
    <name evidence="1" type="ORF">SEA_HEATHER_24</name>
</gene>